<keyword evidence="3" id="KW-0597">Phosphoprotein</keyword>
<evidence type="ECO:0000256" key="3">
    <source>
        <dbReference type="ARBA" id="ARBA00022553"/>
    </source>
</evidence>
<evidence type="ECO:0000313" key="10">
    <source>
        <dbReference type="EMBL" id="KAH0819023.1"/>
    </source>
</evidence>
<evidence type="ECO:0000259" key="8">
    <source>
        <dbReference type="Pfam" id="PF02879"/>
    </source>
</evidence>
<dbReference type="SUPFAM" id="SSF53738">
    <property type="entry name" value="Phosphoglucomutase, first 3 domains"/>
    <property type="match status" value="3"/>
</dbReference>
<reference evidence="10" key="2">
    <citation type="submission" date="2021-08" db="EMBL/GenBank/DDBJ databases">
        <authorList>
            <person name="Eriksson T."/>
        </authorList>
    </citation>
    <scope>NUCLEOTIDE SEQUENCE</scope>
    <source>
        <strain evidence="10">Stoneville</strain>
        <tissue evidence="10">Whole head</tissue>
    </source>
</reference>
<dbReference type="InterPro" id="IPR005845">
    <property type="entry name" value="A-D-PHexomutase_a/b/a-II"/>
</dbReference>
<evidence type="ECO:0000256" key="6">
    <source>
        <dbReference type="ARBA" id="ARBA00023235"/>
    </source>
</evidence>
<dbReference type="Gene3D" id="3.40.120.10">
    <property type="entry name" value="Alpha-D-Glucose-1,6-Bisphosphate, subunit A, domain 3"/>
    <property type="match status" value="3"/>
</dbReference>
<sequence>MGKQDSQLDEKIQEWLAWDKNPTTSATIKKLLEEKKFDELSEKLLKRLSFGTAGLRGKMDAGYSAMNDLVIIQTGQGLLKYLEHCDKKLLKGSGIVIGYDGRHNSKRFAELTAAIFLHAGYPVRLFGRVVPTPFVPFAVSKYKTAIGVMVTASHNPKEDNGYKVYGPNSSQIVSPVDKDIQRNILENLVPLATSWDTGILKSTKLLTDPLEETLDGYLNVIKDTILPEHIEYNRKAKVLFTYTAMHGVGYGYVKKVFDLIGVQMVPVEKQKDPHPDFPTVKFPNPEEGKSSLELSFKTANEKKSRVIIANDPDADRMATAEKNEKTGEWKVFTGNELGALLGWWCLYCFKTKYPNEDLKNIYMMSSTVSSMILRSMSQKEGFNFIETLTGFKWMGNKSYELLKQGKKVIFAYEEAIGYCCGTAVLDKDGISAAFQVATLTSFLHFQKKTLSEKLEEIYNEYGYHVSRNSYFICHDGEKIKRIFERIRNISGPNTYPSGILGAKYKVNTVRDLTTGYDNTQPDNKAILPVSKSNQMVTFNFTNGLVCTLRTSGTEPKIKYYTEMCASPDTTDRQAIVATLNEMADGLIEELLQPVQNELIPKSD</sequence>
<proteinExistence type="inferred from homology"/>
<comment type="caution">
    <text evidence="10">The sequence shown here is derived from an EMBL/GenBank/DDBJ whole genome shotgun (WGS) entry which is preliminary data.</text>
</comment>
<keyword evidence="5" id="KW-0460">Magnesium</keyword>
<keyword evidence="11" id="KW-1185">Reference proteome</keyword>
<comment type="similarity">
    <text evidence="2">Belongs to the phosphohexose mutase family.</text>
</comment>
<evidence type="ECO:0000256" key="1">
    <source>
        <dbReference type="ARBA" id="ARBA00001946"/>
    </source>
</evidence>
<keyword evidence="4" id="KW-0479">Metal-binding</keyword>
<dbReference type="Pfam" id="PF02879">
    <property type="entry name" value="PGM_PMM_II"/>
    <property type="match status" value="1"/>
</dbReference>
<dbReference type="SUPFAM" id="SSF55957">
    <property type="entry name" value="Phosphoglucomutase, C-terminal domain"/>
    <property type="match status" value="1"/>
</dbReference>
<dbReference type="GO" id="GO:0006166">
    <property type="term" value="P:purine ribonucleoside salvage"/>
    <property type="evidence" value="ECO:0007669"/>
    <property type="project" value="TreeGrafter"/>
</dbReference>
<dbReference type="PROSITE" id="PS00710">
    <property type="entry name" value="PGM_PMM"/>
    <property type="match status" value="1"/>
</dbReference>
<evidence type="ECO:0008006" key="12">
    <source>
        <dbReference type="Google" id="ProtNLM"/>
    </source>
</evidence>
<dbReference type="GO" id="GO:0000287">
    <property type="term" value="F:magnesium ion binding"/>
    <property type="evidence" value="ECO:0007669"/>
    <property type="project" value="InterPro"/>
</dbReference>
<dbReference type="Proteomes" id="UP000719412">
    <property type="component" value="Unassembled WGS sequence"/>
</dbReference>
<dbReference type="Pfam" id="PF02880">
    <property type="entry name" value="PGM_PMM_III"/>
    <property type="match status" value="1"/>
</dbReference>
<reference evidence="10" key="1">
    <citation type="journal article" date="2020" name="J Insects Food Feed">
        <title>The yellow mealworm (Tenebrio molitor) genome: a resource for the emerging insects as food and feed industry.</title>
        <authorList>
            <person name="Eriksson T."/>
            <person name="Andere A."/>
            <person name="Kelstrup H."/>
            <person name="Emery V."/>
            <person name="Picard C."/>
        </authorList>
    </citation>
    <scope>NUCLEOTIDE SEQUENCE</scope>
    <source>
        <strain evidence="10">Stoneville</strain>
        <tissue evidence="10">Whole head</tissue>
    </source>
</reference>
<dbReference type="GO" id="GO:0005634">
    <property type="term" value="C:nucleus"/>
    <property type="evidence" value="ECO:0007669"/>
    <property type="project" value="TreeGrafter"/>
</dbReference>
<keyword evidence="6" id="KW-0413">Isomerase</keyword>
<dbReference type="AlphaFoldDB" id="A0A8J6LH47"/>
<evidence type="ECO:0000256" key="2">
    <source>
        <dbReference type="ARBA" id="ARBA00010231"/>
    </source>
</evidence>
<dbReference type="GO" id="GO:0008973">
    <property type="term" value="F:phosphopentomutase activity"/>
    <property type="evidence" value="ECO:0007669"/>
    <property type="project" value="TreeGrafter"/>
</dbReference>
<evidence type="ECO:0000256" key="5">
    <source>
        <dbReference type="ARBA" id="ARBA00022842"/>
    </source>
</evidence>
<dbReference type="EMBL" id="JABDTM020015905">
    <property type="protein sequence ID" value="KAH0819023.1"/>
    <property type="molecule type" value="Genomic_DNA"/>
</dbReference>
<dbReference type="GO" id="GO:0005975">
    <property type="term" value="P:carbohydrate metabolic process"/>
    <property type="evidence" value="ECO:0007669"/>
    <property type="project" value="InterPro"/>
</dbReference>
<feature type="domain" description="Alpha-D-phosphohexomutase alpha/beta/alpha" evidence="7">
    <location>
        <begin position="48"/>
        <end position="186"/>
    </location>
</feature>
<dbReference type="PANTHER" id="PTHR45745:SF1">
    <property type="entry name" value="PHOSPHOGLUCOMUTASE 2B-RELATED"/>
    <property type="match status" value="1"/>
</dbReference>
<dbReference type="PANTHER" id="PTHR45745">
    <property type="entry name" value="PHOSPHOMANNOMUTASE 45A"/>
    <property type="match status" value="1"/>
</dbReference>
<dbReference type="FunFam" id="3.40.120.10:FF:000017">
    <property type="entry name" value="glucose 1,6-bisphosphate synthase"/>
    <property type="match status" value="1"/>
</dbReference>
<protein>
    <recommendedName>
        <fullName evidence="12">Phosphoglucomutase</fullName>
    </recommendedName>
</protein>
<evidence type="ECO:0000259" key="7">
    <source>
        <dbReference type="Pfam" id="PF02878"/>
    </source>
</evidence>
<evidence type="ECO:0000256" key="4">
    <source>
        <dbReference type="ARBA" id="ARBA00022723"/>
    </source>
</evidence>
<evidence type="ECO:0000259" key="9">
    <source>
        <dbReference type="Pfam" id="PF02880"/>
    </source>
</evidence>
<gene>
    <name evidence="10" type="ORF">GEV33_003768</name>
</gene>
<dbReference type="InterPro" id="IPR016066">
    <property type="entry name" value="A-D-PHexomutase_CS"/>
</dbReference>
<accession>A0A8J6LH47</accession>
<feature type="domain" description="Alpha-D-phosphohexomutase alpha/beta/alpha" evidence="8">
    <location>
        <begin position="217"/>
        <end position="322"/>
    </location>
</feature>
<name>A0A8J6LH47_TENMO</name>
<dbReference type="InterPro" id="IPR005846">
    <property type="entry name" value="A-D-PHexomutase_a/b/a-III"/>
</dbReference>
<comment type="cofactor">
    <cofactor evidence="1">
        <name>Mg(2+)</name>
        <dbReference type="ChEBI" id="CHEBI:18420"/>
    </cofactor>
</comment>
<dbReference type="InterPro" id="IPR016055">
    <property type="entry name" value="A-D-PHexomutase_a/b/a-I/II/III"/>
</dbReference>
<feature type="domain" description="Alpha-D-phosphohexomutase alpha/beta/alpha" evidence="9">
    <location>
        <begin position="359"/>
        <end position="461"/>
    </location>
</feature>
<dbReference type="CDD" id="cd05799">
    <property type="entry name" value="PGM2"/>
    <property type="match status" value="1"/>
</dbReference>
<organism evidence="10 11">
    <name type="scientific">Tenebrio molitor</name>
    <name type="common">Yellow mealworm beetle</name>
    <dbReference type="NCBI Taxonomy" id="7067"/>
    <lineage>
        <taxon>Eukaryota</taxon>
        <taxon>Metazoa</taxon>
        <taxon>Ecdysozoa</taxon>
        <taxon>Arthropoda</taxon>
        <taxon>Hexapoda</taxon>
        <taxon>Insecta</taxon>
        <taxon>Pterygota</taxon>
        <taxon>Neoptera</taxon>
        <taxon>Endopterygota</taxon>
        <taxon>Coleoptera</taxon>
        <taxon>Polyphaga</taxon>
        <taxon>Cucujiformia</taxon>
        <taxon>Tenebrionidae</taxon>
        <taxon>Tenebrio</taxon>
    </lineage>
</organism>
<dbReference type="InterPro" id="IPR005844">
    <property type="entry name" value="A-D-PHexomutase_a/b/a-I"/>
</dbReference>
<dbReference type="InterPro" id="IPR036900">
    <property type="entry name" value="A-D-PHexomutase_C_sf"/>
</dbReference>
<dbReference type="Pfam" id="PF02878">
    <property type="entry name" value="PGM_PMM_I"/>
    <property type="match status" value="1"/>
</dbReference>
<evidence type="ECO:0000313" key="11">
    <source>
        <dbReference type="Proteomes" id="UP000719412"/>
    </source>
</evidence>